<dbReference type="Pfam" id="PF13450">
    <property type="entry name" value="NAD_binding_8"/>
    <property type="match status" value="1"/>
</dbReference>
<evidence type="ECO:0000256" key="1">
    <source>
        <dbReference type="SAM" id="MobiDB-lite"/>
    </source>
</evidence>
<accession>A0A1Q9F793</accession>
<gene>
    <name evidence="2" type="ORF">AK812_SmicGene207</name>
</gene>
<protein>
    <submittedName>
        <fullName evidence="2">Uncharacterized protein</fullName>
    </submittedName>
</protein>
<reference evidence="2 3" key="1">
    <citation type="submission" date="2016-02" db="EMBL/GenBank/DDBJ databases">
        <title>Genome analysis of coral dinoflagellate symbionts highlights evolutionary adaptations to a symbiotic lifestyle.</title>
        <authorList>
            <person name="Aranda M."/>
            <person name="Li Y."/>
            <person name="Liew Y.J."/>
            <person name="Baumgarten S."/>
            <person name="Simakov O."/>
            <person name="Wilson M."/>
            <person name="Piel J."/>
            <person name="Ashoor H."/>
            <person name="Bougouffa S."/>
            <person name="Bajic V.B."/>
            <person name="Ryu T."/>
            <person name="Ravasi T."/>
            <person name="Bayer T."/>
            <person name="Micklem G."/>
            <person name="Kim H."/>
            <person name="Bhak J."/>
            <person name="Lajeunesse T.C."/>
            <person name="Voolstra C.R."/>
        </authorList>
    </citation>
    <scope>NUCLEOTIDE SEQUENCE [LARGE SCALE GENOMIC DNA]</scope>
    <source>
        <strain evidence="2 3">CCMP2467</strain>
    </source>
</reference>
<dbReference type="Proteomes" id="UP000186817">
    <property type="component" value="Unassembled WGS sequence"/>
</dbReference>
<proteinExistence type="predicted"/>
<feature type="compositionally biased region" description="Basic residues" evidence="1">
    <location>
        <begin position="486"/>
        <end position="498"/>
    </location>
</feature>
<dbReference type="InterPro" id="IPR036188">
    <property type="entry name" value="FAD/NAD-bd_sf"/>
</dbReference>
<dbReference type="OrthoDB" id="2161133at2759"/>
<dbReference type="Gene3D" id="3.50.50.60">
    <property type="entry name" value="FAD/NAD(P)-binding domain"/>
    <property type="match status" value="1"/>
</dbReference>
<feature type="region of interest" description="Disordered" evidence="1">
    <location>
        <begin position="475"/>
        <end position="498"/>
    </location>
</feature>
<name>A0A1Q9F793_SYMMI</name>
<keyword evidence="3" id="KW-1185">Reference proteome</keyword>
<evidence type="ECO:0000313" key="3">
    <source>
        <dbReference type="Proteomes" id="UP000186817"/>
    </source>
</evidence>
<comment type="caution">
    <text evidence="2">The sequence shown here is derived from an EMBL/GenBank/DDBJ whole genome shotgun (WGS) entry which is preliminary data.</text>
</comment>
<dbReference type="Gene3D" id="3.90.660.10">
    <property type="match status" value="1"/>
</dbReference>
<dbReference type="SUPFAM" id="SSF51905">
    <property type="entry name" value="FAD/NAD(P)-binding domain"/>
    <property type="match status" value="1"/>
</dbReference>
<evidence type="ECO:0000313" key="2">
    <source>
        <dbReference type="EMBL" id="OLQ15553.1"/>
    </source>
</evidence>
<dbReference type="AlphaFoldDB" id="A0A1Q9F793"/>
<organism evidence="2 3">
    <name type="scientific">Symbiodinium microadriaticum</name>
    <name type="common">Dinoflagellate</name>
    <name type="synonym">Zooxanthella microadriatica</name>
    <dbReference type="NCBI Taxonomy" id="2951"/>
    <lineage>
        <taxon>Eukaryota</taxon>
        <taxon>Sar</taxon>
        <taxon>Alveolata</taxon>
        <taxon>Dinophyceae</taxon>
        <taxon>Suessiales</taxon>
        <taxon>Symbiodiniaceae</taxon>
        <taxon>Symbiodinium</taxon>
    </lineage>
</organism>
<feature type="region of interest" description="Disordered" evidence="1">
    <location>
        <begin position="1"/>
        <end position="35"/>
    </location>
</feature>
<dbReference type="EMBL" id="LSRX01000002">
    <property type="protein sequence ID" value="OLQ15553.1"/>
    <property type="molecule type" value="Genomic_DNA"/>
</dbReference>
<sequence length="498" mass="55095">MAPRRWVKRSLQGGAEDSQTACKKEEVETPSLRPSLSTEGASVAVVGGGFAGLFCAERLAELGFDVTLFRARSRLSATQMEHEHNTVYTRPGAAFFDYGCQLITAGDPWFRGRMEAYEAQGLCHKPNVSVLSKTHGLQRFAEPPGWAGTHGMWQFQEQVAEEVIARCKIKLITTATSWPPKVGTRYPDKPLLLDDYHYGPSGWVLGNQKGQSFGPYQVLCGAFNSQTMLNTQLKRPEVSKMRDYLKQIRFQTPIVAMVAFERPLELDFTCAFVAENRCLAWVSNNNRKIAGGRFESKRELWTLIGTADYSYHLFEKLGTGGYKKVALKDFLDSFGELVGRNLHERGPEAVRIMHWEAGVEANTPPSDKGCLWDAEKRLGWCGPWATFASAEGAALSGRCLAEVVAAGGPAEVGYPQGSWRDAACRLRPGYVRLSQGFFYVPGAPDCLVSIDPPATAGTEDHERFWNAMGGYWIDRDGNEKGGQKGGKSKGKGKGWRQR</sequence>
<dbReference type="PANTHER" id="PTHR16128">
    <property type="entry name" value="FAD/NAD(P)-BINDING OXIDOREDUCTASE FAMILY PROTEIN"/>
    <property type="match status" value="1"/>
</dbReference>
<dbReference type="PANTHER" id="PTHR16128:SF5">
    <property type="entry name" value="FAD_NAD(P)-BINDING OXIDOREDUCTASE FAMILY PROTEIN"/>
    <property type="match status" value="1"/>
</dbReference>